<comment type="subunit">
    <text evidence="16">Composed of two chains; the small (or glutamine) chain promotes the hydrolysis of glutamine to ammonia, which is used by the large (or ammonia) chain to synthesize carbamoyl phosphate. Tetramer of heterodimers (alpha,beta)4.</text>
</comment>
<evidence type="ECO:0000256" key="1">
    <source>
        <dbReference type="ARBA" id="ARBA00001936"/>
    </source>
</evidence>
<dbReference type="PRINTS" id="PR00098">
    <property type="entry name" value="CPSASE"/>
</dbReference>
<proteinExistence type="inferred from homology"/>
<dbReference type="SUPFAM" id="SSF48108">
    <property type="entry name" value="Carbamoyl phosphate synthetase, large subunit connection domain"/>
    <property type="match status" value="1"/>
</dbReference>
<dbReference type="EMBL" id="CP020991">
    <property type="protein sequence ID" value="AUO19488.1"/>
    <property type="molecule type" value="Genomic_DNA"/>
</dbReference>
<feature type="domain" description="ATP-grasp" evidence="17">
    <location>
        <begin position="133"/>
        <end position="327"/>
    </location>
</feature>
<dbReference type="GO" id="GO:0004088">
    <property type="term" value="F:carbamoyl-phosphate synthase (glutamine-hydrolyzing) activity"/>
    <property type="evidence" value="ECO:0007669"/>
    <property type="project" value="UniProtKB-UniRule"/>
</dbReference>
<comment type="cofactor">
    <cofactor evidence="1">
        <name>Mn(2+)</name>
        <dbReference type="ChEBI" id="CHEBI:29035"/>
    </cofactor>
</comment>
<evidence type="ECO:0000256" key="14">
    <source>
        <dbReference type="ARBA" id="ARBA00047359"/>
    </source>
</evidence>
<evidence type="ECO:0000256" key="9">
    <source>
        <dbReference type="ARBA" id="ARBA00022741"/>
    </source>
</evidence>
<keyword evidence="10 16" id="KW-0067">ATP-binding</keyword>
<dbReference type="EC" id="6.3.4.16" evidence="16"/>
<dbReference type="GO" id="GO:0005524">
    <property type="term" value="F:ATP binding"/>
    <property type="evidence" value="ECO:0007669"/>
    <property type="project" value="UniProtKB-UniRule"/>
</dbReference>
<dbReference type="KEGG" id="mpec:B9O19_01327"/>
<feature type="binding site" evidence="16">
    <location>
        <position position="241"/>
    </location>
    <ligand>
        <name>ATP</name>
        <dbReference type="ChEBI" id="CHEBI:30616"/>
        <label>1</label>
    </ligand>
</feature>
<feature type="binding site" evidence="16">
    <location>
        <position position="298"/>
    </location>
    <ligand>
        <name>ATP</name>
        <dbReference type="ChEBI" id="CHEBI:30616"/>
        <label>1</label>
    </ligand>
</feature>
<feature type="binding site" evidence="16">
    <location>
        <position position="780"/>
    </location>
    <ligand>
        <name>ATP</name>
        <dbReference type="ChEBI" id="CHEBI:30616"/>
        <label>2</label>
    </ligand>
</feature>
<protein>
    <recommendedName>
        <fullName evidence="16">Carbamoyl phosphate synthase large chain</fullName>
        <ecNumber evidence="16">6.3.4.16</ecNumber>
        <ecNumber evidence="16">6.3.5.5</ecNumber>
    </recommendedName>
    <alternativeName>
        <fullName evidence="16">Carbamoyl phosphate synthetase ammonia chain</fullName>
    </alternativeName>
</protein>
<dbReference type="PROSITE" id="PS50975">
    <property type="entry name" value="ATP_GRASP"/>
    <property type="match status" value="2"/>
</dbReference>
<dbReference type="NCBIfam" id="NF009455">
    <property type="entry name" value="PRK12815.1"/>
    <property type="match status" value="1"/>
</dbReference>
<dbReference type="PROSITE" id="PS00867">
    <property type="entry name" value="CPSASE_2"/>
    <property type="match status" value="2"/>
</dbReference>
<dbReference type="Gene3D" id="3.30.1490.20">
    <property type="entry name" value="ATP-grasp fold, A domain"/>
    <property type="match status" value="1"/>
</dbReference>
<dbReference type="PROSITE" id="PS51855">
    <property type="entry name" value="MGS"/>
    <property type="match status" value="1"/>
</dbReference>
<dbReference type="Pfam" id="PF25596">
    <property type="entry name" value="CPSase_L_D1"/>
    <property type="match status" value="2"/>
</dbReference>
<comment type="catalytic activity">
    <reaction evidence="14 16">
        <text>hydrogencarbonate + NH4(+) + 2 ATP = carbamoyl phosphate + 2 ADP + phosphate + 2 H(+)</text>
        <dbReference type="Rhea" id="RHEA:18029"/>
        <dbReference type="ChEBI" id="CHEBI:15378"/>
        <dbReference type="ChEBI" id="CHEBI:17544"/>
        <dbReference type="ChEBI" id="CHEBI:28938"/>
        <dbReference type="ChEBI" id="CHEBI:30616"/>
        <dbReference type="ChEBI" id="CHEBI:43474"/>
        <dbReference type="ChEBI" id="CHEBI:58228"/>
        <dbReference type="ChEBI" id="CHEBI:456216"/>
        <dbReference type="EC" id="6.3.4.16"/>
    </reaction>
</comment>
<feature type="binding site" evidence="16">
    <location>
        <position position="215"/>
    </location>
    <ligand>
        <name>ATP</name>
        <dbReference type="ChEBI" id="CHEBI:30616"/>
        <label>1</label>
    </ligand>
</feature>
<dbReference type="PROSITE" id="PS00866">
    <property type="entry name" value="CPSASE_1"/>
    <property type="match status" value="2"/>
</dbReference>
<dbReference type="FunFam" id="3.30.470.20:FF:000026">
    <property type="entry name" value="Carbamoyl-phosphate synthase large chain"/>
    <property type="match status" value="1"/>
</dbReference>
<dbReference type="Gene3D" id="3.40.50.1380">
    <property type="entry name" value="Methylglyoxal synthase-like domain"/>
    <property type="match status" value="1"/>
</dbReference>
<dbReference type="NCBIfam" id="TIGR01369">
    <property type="entry name" value="CPSaseII_lrg"/>
    <property type="match status" value="1"/>
</dbReference>
<feature type="binding site" evidence="16">
    <location>
        <position position="300"/>
    </location>
    <ligand>
        <name>Mg(2+)</name>
        <dbReference type="ChEBI" id="CHEBI:18420"/>
        <label>2</label>
    </ligand>
</feature>
<dbReference type="AlphaFoldDB" id="A0A2K9P4C3"/>
<feature type="binding site" evidence="16">
    <location>
        <position position="783"/>
    </location>
    <ligand>
        <name>ATP</name>
        <dbReference type="ChEBI" id="CHEBI:30616"/>
        <label>2</label>
    </ligand>
</feature>
<feature type="binding site" evidence="16">
    <location>
        <position position="298"/>
    </location>
    <ligand>
        <name>Mn(2+)</name>
        <dbReference type="ChEBI" id="CHEBI:29035"/>
        <label>2</label>
    </ligand>
</feature>
<evidence type="ECO:0000256" key="11">
    <source>
        <dbReference type="ARBA" id="ARBA00022842"/>
    </source>
</evidence>
<dbReference type="InterPro" id="IPR033937">
    <property type="entry name" value="MGS_CPS_CarB"/>
</dbReference>
<gene>
    <name evidence="16" type="primary">carB</name>
    <name evidence="19" type="ORF">B9O19_01327</name>
</gene>
<evidence type="ECO:0000256" key="2">
    <source>
        <dbReference type="ARBA" id="ARBA00005077"/>
    </source>
</evidence>
<dbReference type="GO" id="GO:0006526">
    <property type="term" value="P:L-arginine biosynthetic process"/>
    <property type="evidence" value="ECO:0007669"/>
    <property type="project" value="UniProtKB-UniRule"/>
</dbReference>
<dbReference type="InterPro" id="IPR006275">
    <property type="entry name" value="CPSase_lsu"/>
</dbReference>
<keyword evidence="9 16" id="KW-0547">Nucleotide-binding</keyword>
<evidence type="ECO:0000256" key="3">
    <source>
        <dbReference type="ARBA" id="ARBA00009799"/>
    </source>
</evidence>
<dbReference type="InterPro" id="IPR036897">
    <property type="entry name" value="CarbamoylP_synth_lsu_oligo_sf"/>
</dbReference>
<comment type="function">
    <text evidence="16">Large subunit of the glutamine-dependent carbamoyl phosphate synthetase (CPSase). CPSase catalyzes the formation of carbamoyl phosphate from the ammonia moiety of glutamine, carbonate, and phosphate donated by ATP, constituting the first step of 2 biosynthetic pathways, one leading to arginine and/or urea and the other to pyrimidine nucleotides. The large subunit (synthetase) binds the substrates ammonia (free or transferred from glutamine from the small subunit), hydrogencarbonate and ATP and carries out an ATP-coupled ligase reaction, activating hydrogencarbonate by forming carboxy phosphate which reacts with ammonia to form carbamoyl phosphate.</text>
</comment>
<evidence type="ECO:0000259" key="18">
    <source>
        <dbReference type="PROSITE" id="PS51855"/>
    </source>
</evidence>
<dbReference type="InterPro" id="IPR005480">
    <property type="entry name" value="CPSase_lsu_oligo"/>
</dbReference>
<evidence type="ECO:0000256" key="10">
    <source>
        <dbReference type="ARBA" id="ARBA00022840"/>
    </source>
</evidence>
<comment type="pathway">
    <text evidence="2 16">Amino-acid biosynthesis; L-arginine biosynthesis; carbamoyl phosphate from bicarbonate: step 1/1.</text>
</comment>
<feature type="binding site" evidence="16">
    <location>
        <position position="176"/>
    </location>
    <ligand>
        <name>ATP</name>
        <dbReference type="ChEBI" id="CHEBI:30616"/>
        <label>1</label>
    </ligand>
</feature>
<feature type="binding site" evidence="16">
    <location>
        <position position="835"/>
    </location>
    <ligand>
        <name>Mg(2+)</name>
        <dbReference type="ChEBI" id="CHEBI:18420"/>
        <label>4</label>
    </ligand>
</feature>
<evidence type="ECO:0000259" key="17">
    <source>
        <dbReference type="PROSITE" id="PS50975"/>
    </source>
</evidence>
<evidence type="ECO:0000256" key="15">
    <source>
        <dbReference type="ARBA" id="ARBA00048816"/>
    </source>
</evidence>
<comment type="caution">
    <text evidence="16">Lacks conserved residue(s) required for the propagation of feature annotation.</text>
</comment>
<dbReference type="GO" id="GO:0004087">
    <property type="term" value="F:carbamoyl-phosphate synthase (ammonia) activity"/>
    <property type="evidence" value="ECO:0007669"/>
    <property type="project" value="UniProtKB-EC"/>
</dbReference>
<dbReference type="FunFam" id="3.40.50.20:FF:000001">
    <property type="entry name" value="Carbamoyl-phosphate synthase large chain"/>
    <property type="match status" value="1"/>
</dbReference>
<feature type="binding site" evidence="16">
    <location>
        <position position="782"/>
    </location>
    <ligand>
        <name>ATP</name>
        <dbReference type="ChEBI" id="CHEBI:30616"/>
        <label>2</label>
    </ligand>
</feature>
<feature type="binding site" evidence="16">
    <location>
        <position position="835"/>
    </location>
    <ligand>
        <name>ATP</name>
        <dbReference type="ChEBI" id="CHEBI:30616"/>
        <label>2</label>
    </ligand>
</feature>
<feature type="binding site" evidence="16">
    <location>
        <position position="175"/>
    </location>
    <ligand>
        <name>ATP</name>
        <dbReference type="ChEBI" id="CHEBI:30616"/>
        <label>1</label>
    </ligand>
</feature>
<feature type="region of interest" description="Allosteric domain" evidence="16">
    <location>
        <begin position="933"/>
        <end position="1070"/>
    </location>
</feature>
<dbReference type="EC" id="6.3.5.5" evidence="16"/>
<keyword evidence="8 16" id="KW-0677">Repeat</keyword>
<feature type="binding site" evidence="16">
    <location>
        <position position="835"/>
    </location>
    <ligand>
        <name>Mn(2+)</name>
        <dbReference type="ChEBI" id="CHEBI:29035"/>
        <label>4</label>
    </ligand>
</feature>
<keyword evidence="12 16" id="KW-0665">Pyrimidine biosynthesis</keyword>
<feature type="binding site" evidence="16">
    <location>
        <position position="751"/>
    </location>
    <ligand>
        <name>ATP</name>
        <dbReference type="ChEBI" id="CHEBI:30616"/>
        <label>2</label>
    </ligand>
</feature>
<comment type="cofactor">
    <cofactor evidence="16">
        <name>Mg(2+)</name>
        <dbReference type="ChEBI" id="CHEBI:18420"/>
    </cofactor>
    <cofactor evidence="16">
        <name>Mn(2+)</name>
        <dbReference type="ChEBI" id="CHEBI:29035"/>
    </cofactor>
    <text evidence="16">Binds 4 Mg(2+) or Mn(2+) ions per subunit.</text>
</comment>
<dbReference type="Pfam" id="PF02787">
    <property type="entry name" value="CPSase_L_D3"/>
    <property type="match status" value="1"/>
</dbReference>
<feature type="binding site" evidence="16">
    <location>
        <position position="298"/>
    </location>
    <ligand>
        <name>Mn(2+)</name>
        <dbReference type="ChEBI" id="CHEBI:29035"/>
        <label>1</label>
    </ligand>
</feature>
<feature type="binding site" evidence="16">
    <location>
        <position position="823"/>
    </location>
    <ligand>
        <name>ATP</name>
        <dbReference type="ChEBI" id="CHEBI:30616"/>
        <label>2</label>
    </ligand>
</feature>
<dbReference type="InterPro" id="IPR058047">
    <property type="entry name" value="CPSase_preATP-grasp"/>
</dbReference>
<dbReference type="InterPro" id="IPR011761">
    <property type="entry name" value="ATP-grasp"/>
</dbReference>
<accession>A0A2K9P4C3</accession>
<comment type="domain">
    <text evidence="16">The large subunit is composed of 2 ATP-grasp domains that are involved in binding the 2 ATP molecules needed for carbamoyl phosphate synthesis. The N-terminal ATP-grasp domain (referred to as the carboxyphosphate synthetic component) catalyzes the ATP-dependent phosphorylation of hydrogencarbonate to carboxyphosphate and the subsequent nucleophilic attack by ammonia to form a carbamate intermediate. The C-terminal ATP-grasp domain (referred to as the carbamoyl phosphate synthetic component) then catalyzes the phosphorylation of carbamate with the second ATP to form the end product carbamoyl phosphate. The reactive and unstable enzyme intermediates are sequentially channeled from one active site to the next through the interior of the protein over a distance of at least 96 A.</text>
</comment>
<feature type="binding site" evidence="16">
    <location>
        <position position="835"/>
    </location>
    <ligand>
        <name>Mn(2+)</name>
        <dbReference type="ChEBI" id="CHEBI:29035"/>
        <label>3</label>
    </ligand>
</feature>
<dbReference type="InterPro" id="IPR011607">
    <property type="entry name" value="MGS-like_dom"/>
</dbReference>
<feature type="binding site" evidence="16">
    <location>
        <position position="298"/>
    </location>
    <ligand>
        <name>Mg(2+)</name>
        <dbReference type="ChEBI" id="CHEBI:18420"/>
        <label>2</label>
    </ligand>
</feature>
<evidence type="ECO:0000256" key="12">
    <source>
        <dbReference type="ARBA" id="ARBA00022975"/>
    </source>
</evidence>
<feature type="binding site" evidence="16">
    <location>
        <position position="208"/>
    </location>
    <ligand>
        <name>ATP</name>
        <dbReference type="ChEBI" id="CHEBI:30616"/>
        <label>1</label>
    </ligand>
</feature>
<dbReference type="InterPro" id="IPR013815">
    <property type="entry name" value="ATP_grasp_subdomain_1"/>
</dbReference>
<comment type="catalytic activity">
    <reaction evidence="15 16">
        <text>hydrogencarbonate + L-glutamine + 2 ATP + H2O = carbamoyl phosphate + L-glutamate + 2 ADP + phosphate + 2 H(+)</text>
        <dbReference type="Rhea" id="RHEA:18633"/>
        <dbReference type="ChEBI" id="CHEBI:15377"/>
        <dbReference type="ChEBI" id="CHEBI:15378"/>
        <dbReference type="ChEBI" id="CHEBI:17544"/>
        <dbReference type="ChEBI" id="CHEBI:29985"/>
        <dbReference type="ChEBI" id="CHEBI:30616"/>
        <dbReference type="ChEBI" id="CHEBI:43474"/>
        <dbReference type="ChEBI" id="CHEBI:58228"/>
        <dbReference type="ChEBI" id="CHEBI:58359"/>
        <dbReference type="ChEBI" id="CHEBI:456216"/>
        <dbReference type="EC" id="6.3.5.5"/>
    </reaction>
</comment>
<dbReference type="PANTHER" id="PTHR11405:SF53">
    <property type="entry name" value="CARBAMOYL-PHOSPHATE SYNTHASE [AMMONIA], MITOCHONDRIAL"/>
    <property type="match status" value="1"/>
</dbReference>
<dbReference type="FunFam" id="1.10.1030.10:FF:000002">
    <property type="entry name" value="Carbamoyl-phosphate synthase large chain"/>
    <property type="match status" value="1"/>
</dbReference>
<sequence>MPKDNSIKKVLVIGSGPIVIGQAAEFDYSGTQACQAIKEEGIEVVLVNSNPATIMTDKDTADYTYIEPLTAEYVEKVIEKERPDSLIAGMGGQTGLNLACELYDSGVLEKYGVRVIGTSIESIKEGEDRDSFKQMMERTNQPMIKGEIVNTVEDAQDFANEIGYPVIVRPAYTLGGTGGGIAENESELIEIATQGIHLSRVGQVLIEKCIRGWKEIEFEVIRDGAGNCITVCSMENVDPVGVHTGDSIVVAPAQTLADKEYQMLRKAAIDIINSIEIKGGCNVQFALNPDSFEYAVIEINPRVSRSSALASKATGYPIAKIGAKIALGYNLDEIKNAVTGKTYACFEPALDYCVVKIPKWPFDKFFSAKRQLGTKMMATGEVMAIGNSFEAALLKGVRSLEIKQFTLMREFSKQHSLEGLKRRVVVPDDERLFDLAELIRRDYLMEKICEITGMDPWFIKKIKKIVEKEEELKEYSIETLTPEKLREYKVMGFADEGIAEIIGCMGKDVRKLREKYNIRPVYKMVDTCAGEFEAVSPYYYSTYDEVNEAEPSDRRKVLVLGSGPIRIGQGIEFDYCSVHSIQALKKLGLETIIINNNPETVSTDFDTSDKLYFEPLTEEDVYSIIELEKPDGVILQFGGQTAIKLANFLDEMNVPIFGTKPKQIDEAEDREKFDAILEELNIKRPKGRAVWSVQKGIEEANDLGYPLLVRPSYVLGGQGMEITHNETELVQYLEDAFKKDSDNPVLIDRYLGGRELEVDAICDGTDVFIPGIMEHLERAGIHSGDSISIYPPQNITDKMKQKIMEVTKEISVALKVIGMINIQFIEFKDELYIIEVNPRSSRTVPYITKVTGVPVIELATRVMLGETLKDMGYGTGINPESSMVAVKVPVFSTEKLPMVEVSLGPEMRSTGEVLGVGRTFEEAIYKGFIGAGTTIPEKSGTILATVRERDKENFLPLAKRFAELGCGFIATEGTAKFLEENGIGVKVAKKIGEGVPNVLDVIRSGICDLIIDIPQKGNDKGSDGFKIRRCASESSISLMTSLDTVGALVSVMEKKFTPENVDITSVKEIK</sequence>
<evidence type="ECO:0000256" key="13">
    <source>
        <dbReference type="ARBA" id="ARBA00023211"/>
    </source>
</evidence>
<dbReference type="InterPro" id="IPR036914">
    <property type="entry name" value="MGS-like_dom_sf"/>
</dbReference>
<dbReference type="Pfam" id="PF02786">
    <property type="entry name" value="CPSase_L_D2"/>
    <property type="match status" value="2"/>
</dbReference>
<evidence type="ECO:0000256" key="8">
    <source>
        <dbReference type="ARBA" id="ARBA00022737"/>
    </source>
</evidence>
<keyword evidence="11" id="KW-0460">Magnesium</keyword>
<keyword evidence="20" id="KW-1185">Reference proteome</keyword>
<organism evidence="19 20">
    <name type="scientific">Monoglobus pectinilyticus</name>
    <dbReference type="NCBI Taxonomy" id="1981510"/>
    <lineage>
        <taxon>Bacteria</taxon>
        <taxon>Bacillati</taxon>
        <taxon>Bacillota</taxon>
        <taxon>Clostridia</taxon>
        <taxon>Monoglobales</taxon>
        <taxon>Monoglobaceae</taxon>
        <taxon>Monoglobus</taxon>
    </lineage>
</organism>
<name>A0A2K9P4C3_9FIRM</name>
<dbReference type="FunFam" id="3.30.470.20:FF:000001">
    <property type="entry name" value="Carbamoyl-phosphate synthase large chain"/>
    <property type="match status" value="1"/>
</dbReference>
<evidence type="ECO:0000256" key="6">
    <source>
        <dbReference type="ARBA" id="ARBA00022605"/>
    </source>
</evidence>
<feature type="binding site" evidence="16">
    <location>
        <position position="823"/>
    </location>
    <ligand>
        <name>Mn(2+)</name>
        <dbReference type="ChEBI" id="CHEBI:29035"/>
        <label>3</label>
    </ligand>
</feature>
<dbReference type="HAMAP" id="MF_01210_B">
    <property type="entry name" value="CPSase_L_chain_B"/>
    <property type="match status" value="1"/>
</dbReference>
<feature type="binding site" evidence="16">
    <location>
        <position position="129"/>
    </location>
    <ligand>
        <name>ATP</name>
        <dbReference type="ChEBI" id="CHEBI:30616"/>
        <label>1</label>
    </ligand>
</feature>
<feature type="binding site" evidence="16">
    <location>
        <position position="837"/>
    </location>
    <ligand>
        <name>Mn(2+)</name>
        <dbReference type="ChEBI" id="CHEBI:29035"/>
        <label>4</label>
    </ligand>
</feature>
<evidence type="ECO:0000256" key="5">
    <source>
        <dbReference type="ARBA" id="ARBA00022598"/>
    </source>
</evidence>
<dbReference type="OrthoDB" id="9804197at2"/>
<comment type="similarity">
    <text evidence="3 16">Belongs to the CarB family.</text>
</comment>
<dbReference type="SMART" id="SM00851">
    <property type="entry name" value="MGS"/>
    <property type="match status" value="1"/>
</dbReference>
<dbReference type="GO" id="GO:0044205">
    <property type="term" value="P:'de novo' UMP biosynthetic process"/>
    <property type="evidence" value="ECO:0007669"/>
    <property type="project" value="UniProtKB-UniRule"/>
</dbReference>
<dbReference type="GO" id="GO:0046872">
    <property type="term" value="F:metal ion binding"/>
    <property type="evidence" value="ECO:0007669"/>
    <property type="project" value="UniProtKB-KW"/>
</dbReference>
<dbReference type="UniPathway" id="UPA00070">
    <property type="reaction ID" value="UER00115"/>
</dbReference>
<dbReference type="HAMAP" id="MF_01210_A">
    <property type="entry name" value="CPSase_L_chain_A"/>
    <property type="match status" value="1"/>
</dbReference>
<dbReference type="SUPFAM" id="SSF52335">
    <property type="entry name" value="Methylglyoxal synthase-like"/>
    <property type="match status" value="1"/>
</dbReference>
<dbReference type="Pfam" id="PF02142">
    <property type="entry name" value="MGS"/>
    <property type="match status" value="1"/>
</dbReference>
<dbReference type="UniPathway" id="UPA00068">
    <property type="reaction ID" value="UER00171"/>
</dbReference>
<dbReference type="SMART" id="SM01096">
    <property type="entry name" value="CPSase_L_D3"/>
    <property type="match status" value="1"/>
</dbReference>
<dbReference type="PANTHER" id="PTHR11405">
    <property type="entry name" value="CARBAMOYLTRANSFERASE FAMILY MEMBER"/>
    <property type="match status" value="1"/>
</dbReference>
<evidence type="ECO:0000256" key="7">
    <source>
        <dbReference type="ARBA" id="ARBA00022723"/>
    </source>
</evidence>
<feature type="binding site" evidence="16">
    <location>
        <position position="243"/>
    </location>
    <ligand>
        <name>ATP</name>
        <dbReference type="ChEBI" id="CHEBI:30616"/>
        <label>1</label>
    </ligand>
</feature>
<feature type="binding site" evidence="16">
    <location>
        <position position="169"/>
    </location>
    <ligand>
        <name>ATP</name>
        <dbReference type="ChEBI" id="CHEBI:30616"/>
        <label>1</label>
    </ligand>
</feature>
<dbReference type="FunFam" id="3.40.50.20:FF:000002">
    <property type="entry name" value="Carbamoyl-phosphate synthase large chain"/>
    <property type="match status" value="1"/>
</dbReference>
<keyword evidence="7" id="KW-0479">Metal-binding</keyword>
<keyword evidence="5 16" id="KW-0436">Ligase</keyword>
<evidence type="ECO:0000313" key="19">
    <source>
        <dbReference type="EMBL" id="AUO19488.1"/>
    </source>
</evidence>
<dbReference type="InterPro" id="IPR005483">
    <property type="entry name" value="CPSase_dom"/>
</dbReference>
<feature type="binding site" evidence="16">
    <location>
        <position position="284"/>
    </location>
    <ligand>
        <name>Mn(2+)</name>
        <dbReference type="ChEBI" id="CHEBI:29035"/>
        <label>1</label>
    </ligand>
</feature>
<feature type="binding site" evidence="16">
    <location>
        <position position="823"/>
    </location>
    <ligand>
        <name>Mg(2+)</name>
        <dbReference type="ChEBI" id="CHEBI:18420"/>
        <label>3</label>
    </ligand>
</feature>
<comment type="pathway">
    <text evidence="16">Pyrimidine metabolism; UMP biosynthesis via de novo pathway; (S)-dihydroorotate from bicarbonate: step 1/3.</text>
</comment>
<reference evidence="19 20" key="1">
    <citation type="submission" date="2017-04" db="EMBL/GenBank/DDBJ databases">
        <title>Monoglobus pectinilyticus 14 draft genome.</title>
        <authorList>
            <person name="Kim C."/>
            <person name="Rosendale D.I."/>
            <person name="Kelly W.J."/>
            <person name="Tannock G.W."/>
            <person name="Patchett M.L."/>
            <person name="Jordens J.Z."/>
        </authorList>
    </citation>
    <scope>NUCLEOTIDE SEQUENCE [LARGE SCALE GENOMIC DNA]</scope>
    <source>
        <strain evidence="19 20">14</strain>
    </source>
</reference>
<keyword evidence="4 16" id="KW-0055">Arginine biosynthesis</keyword>
<dbReference type="SUPFAM" id="SSF52440">
    <property type="entry name" value="PreATP-grasp domain"/>
    <property type="match status" value="2"/>
</dbReference>
<feature type="binding site" evidence="16">
    <location>
        <position position="749"/>
    </location>
    <ligand>
        <name>ATP</name>
        <dbReference type="ChEBI" id="CHEBI:30616"/>
        <label>2</label>
    </ligand>
</feature>
<dbReference type="NCBIfam" id="NF003671">
    <property type="entry name" value="PRK05294.1"/>
    <property type="match status" value="1"/>
</dbReference>
<keyword evidence="6 16" id="KW-0028">Amino-acid biosynthesis</keyword>
<feature type="binding site" evidence="16">
    <location>
        <position position="284"/>
    </location>
    <ligand>
        <name>ATP</name>
        <dbReference type="ChEBI" id="CHEBI:30616"/>
        <label>1</label>
    </ligand>
</feature>
<feature type="binding site" evidence="16">
    <location>
        <position position="298"/>
    </location>
    <ligand>
        <name>Mg(2+)</name>
        <dbReference type="ChEBI" id="CHEBI:18420"/>
        <label>1</label>
    </ligand>
</feature>
<feature type="binding site" evidence="16">
    <location>
        <position position="835"/>
    </location>
    <ligand>
        <name>Mg(2+)</name>
        <dbReference type="ChEBI" id="CHEBI:18420"/>
        <label>3</label>
    </ligand>
</feature>
<feature type="binding site" evidence="16">
    <location>
        <position position="300"/>
    </location>
    <ligand>
        <name>Mn(2+)</name>
        <dbReference type="ChEBI" id="CHEBI:29035"/>
        <label>2</label>
    </ligand>
</feature>
<dbReference type="InterPro" id="IPR016185">
    <property type="entry name" value="PreATP-grasp_dom_sf"/>
</dbReference>
<feature type="binding site" evidence="16">
    <location>
        <position position="242"/>
    </location>
    <ligand>
        <name>ATP</name>
        <dbReference type="ChEBI" id="CHEBI:30616"/>
        <label>1</label>
    </ligand>
</feature>
<feature type="binding site" evidence="16">
    <location>
        <position position="284"/>
    </location>
    <ligand>
        <name>Mg(2+)</name>
        <dbReference type="ChEBI" id="CHEBI:18420"/>
        <label>1</label>
    </ligand>
</feature>
<dbReference type="SUPFAM" id="SSF56059">
    <property type="entry name" value="Glutathione synthetase ATP-binding domain-like"/>
    <property type="match status" value="2"/>
</dbReference>
<evidence type="ECO:0000256" key="16">
    <source>
        <dbReference type="HAMAP-Rule" id="MF_01210"/>
    </source>
</evidence>
<dbReference type="GO" id="GO:0006541">
    <property type="term" value="P:glutamine metabolic process"/>
    <property type="evidence" value="ECO:0007669"/>
    <property type="project" value="TreeGrafter"/>
</dbReference>
<feature type="binding site" evidence="16">
    <location>
        <position position="755"/>
    </location>
    <ligand>
        <name>ATP</name>
        <dbReference type="ChEBI" id="CHEBI:30616"/>
        <label>2</label>
    </ligand>
</feature>
<dbReference type="CDD" id="cd01424">
    <property type="entry name" value="MGS_CPS_II"/>
    <property type="match status" value="1"/>
</dbReference>
<dbReference type="GO" id="GO:0005737">
    <property type="term" value="C:cytoplasm"/>
    <property type="evidence" value="ECO:0007669"/>
    <property type="project" value="TreeGrafter"/>
</dbReference>
<feature type="domain" description="ATP-grasp" evidence="17">
    <location>
        <begin position="674"/>
        <end position="864"/>
    </location>
</feature>
<dbReference type="RefSeq" id="WP_102365691.1">
    <property type="nucleotide sequence ID" value="NZ_CP020991.1"/>
</dbReference>
<evidence type="ECO:0000313" key="20">
    <source>
        <dbReference type="Proteomes" id="UP000235589"/>
    </source>
</evidence>
<dbReference type="Proteomes" id="UP000235589">
    <property type="component" value="Chromosome"/>
</dbReference>
<feature type="binding site" evidence="16">
    <location>
        <position position="210"/>
    </location>
    <ligand>
        <name>ATP</name>
        <dbReference type="ChEBI" id="CHEBI:30616"/>
        <label>1</label>
    </ligand>
</feature>
<dbReference type="Gene3D" id="3.40.50.20">
    <property type="match status" value="2"/>
</dbReference>
<dbReference type="GeneID" id="98062726"/>
<dbReference type="SMART" id="SM01209">
    <property type="entry name" value="GARS_A"/>
    <property type="match status" value="1"/>
</dbReference>
<keyword evidence="13" id="KW-0464">Manganese</keyword>
<feature type="region of interest" description="Carboxyphosphate synthetic domain" evidence="16">
    <location>
        <begin position="1"/>
        <end position="401"/>
    </location>
</feature>
<feature type="domain" description="MGS-like" evidence="18">
    <location>
        <begin position="933"/>
        <end position="1070"/>
    </location>
</feature>
<dbReference type="InterPro" id="IPR005479">
    <property type="entry name" value="CPAse_ATP-bd"/>
</dbReference>
<evidence type="ECO:0000256" key="4">
    <source>
        <dbReference type="ARBA" id="ARBA00022571"/>
    </source>
</evidence>
<feature type="binding site" evidence="16">
    <location>
        <position position="781"/>
    </location>
    <ligand>
        <name>ATP</name>
        <dbReference type="ChEBI" id="CHEBI:30616"/>
        <label>2</label>
    </ligand>
</feature>
<feature type="region of interest" description="Carbamoyl phosphate synthetic domain" evidence="16">
    <location>
        <begin position="550"/>
        <end position="932"/>
    </location>
</feature>
<dbReference type="Gene3D" id="1.10.1030.10">
    <property type="entry name" value="Carbamoyl-phosphate synthetase, large subunit oligomerisation domain"/>
    <property type="match status" value="1"/>
</dbReference>
<feature type="binding site" evidence="16">
    <location>
        <position position="837"/>
    </location>
    <ligand>
        <name>Mg(2+)</name>
        <dbReference type="ChEBI" id="CHEBI:18420"/>
        <label>4</label>
    </ligand>
</feature>
<dbReference type="Gene3D" id="3.30.470.20">
    <property type="entry name" value="ATP-grasp fold, B domain"/>
    <property type="match status" value="2"/>
</dbReference>
<feature type="binding site" evidence="16">
    <location>
        <position position="710"/>
    </location>
    <ligand>
        <name>ATP</name>
        <dbReference type="ChEBI" id="CHEBI:30616"/>
        <label>2</label>
    </ligand>
</feature>